<organism evidence="1 2">
    <name type="scientific">Termitidicoccus mucosus</name>
    <dbReference type="NCBI Taxonomy" id="1184151"/>
    <lineage>
        <taxon>Bacteria</taxon>
        <taxon>Pseudomonadati</taxon>
        <taxon>Verrucomicrobiota</taxon>
        <taxon>Opitutia</taxon>
        <taxon>Opitutales</taxon>
        <taxon>Opitutaceae</taxon>
        <taxon>Termitidicoccus</taxon>
    </lineage>
</organism>
<gene>
    <name evidence="1" type="ORF">AW736_01655</name>
</gene>
<evidence type="ECO:0000313" key="2">
    <source>
        <dbReference type="Proteomes" id="UP000078486"/>
    </source>
</evidence>
<evidence type="ECO:0000313" key="1">
    <source>
        <dbReference type="EMBL" id="OAM91773.1"/>
    </source>
</evidence>
<dbReference type="Proteomes" id="UP000078486">
    <property type="component" value="Unassembled WGS sequence"/>
</dbReference>
<dbReference type="EMBL" id="LRRQ01000015">
    <property type="protein sequence ID" value="OAM91773.1"/>
    <property type="molecule type" value="Genomic_DNA"/>
</dbReference>
<protein>
    <submittedName>
        <fullName evidence="1">Uncharacterized protein</fullName>
    </submittedName>
</protein>
<dbReference type="AlphaFoldDB" id="A0A178IPH4"/>
<keyword evidence="2" id="KW-1185">Reference proteome</keyword>
<comment type="caution">
    <text evidence="1">The sequence shown here is derived from an EMBL/GenBank/DDBJ whole genome shotgun (WGS) entry which is preliminary data.</text>
</comment>
<name>A0A178IPH4_9BACT</name>
<sequence length="98" mass="10820">MLMKIKMPVTWEMCGVVEVDADTLAAAIGNFDPRQHHLPLDSEYVDGSFRLTSESPDEVLAMTHSPTKEVKDTSAVAQPTAIRLLLGMHLTQVTKIEN</sequence>
<accession>A0A178IPH4</accession>
<reference evidence="1 2" key="1">
    <citation type="submission" date="2016-01" db="EMBL/GenBank/DDBJ databases">
        <title>High potential of lignocellulose degradation of a new Verrucomicrobia species.</title>
        <authorList>
            <person name="Wang Y."/>
            <person name="Shi Y."/>
            <person name="Qiu Z."/>
            <person name="Liu S."/>
            <person name="Yang H."/>
        </authorList>
    </citation>
    <scope>NUCLEOTIDE SEQUENCE [LARGE SCALE GENOMIC DNA]</scope>
    <source>
        <strain evidence="1 2">TSB47</strain>
    </source>
</reference>
<proteinExistence type="predicted"/>